<evidence type="ECO:0000313" key="3">
    <source>
        <dbReference type="Proteomes" id="UP001314263"/>
    </source>
</evidence>
<feature type="transmembrane region" description="Helical" evidence="1">
    <location>
        <begin position="258"/>
        <end position="278"/>
    </location>
</feature>
<dbReference type="Proteomes" id="UP001314263">
    <property type="component" value="Unassembled WGS sequence"/>
</dbReference>
<dbReference type="EMBL" id="CAUYUE010000008">
    <property type="protein sequence ID" value="CAK0783200.1"/>
    <property type="molecule type" value="Genomic_DNA"/>
</dbReference>
<protein>
    <submittedName>
        <fullName evidence="2">Uncharacterized protein</fullName>
    </submittedName>
</protein>
<keyword evidence="1" id="KW-1133">Transmembrane helix</keyword>
<keyword evidence="3" id="KW-1185">Reference proteome</keyword>
<evidence type="ECO:0000256" key="1">
    <source>
        <dbReference type="SAM" id="Phobius"/>
    </source>
</evidence>
<dbReference type="PANTHER" id="PTHR36334:SF1">
    <property type="entry name" value="PROTEIN, PUTATIVE (DUF2358)-RELATED"/>
    <property type="match status" value="1"/>
</dbReference>
<dbReference type="GO" id="GO:0009507">
    <property type="term" value="C:chloroplast"/>
    <property type="evidence" value="ECO:0007669"/>
    <property type="project" value="TreeGrafter"/>
</dbReference>
<keyword evidence="1" id="KW-0472">Membrane</keyword>
<gene>
    <name evidence="2" type="ORF">CVIRNUC_006399</name>
</gene>
<dbReference type="PANTHER" id="PTHR36334">
    <property type="entry name" value="PROTEIN, PUTATIVE (DUF2358)-RELATED"/>
    <property type="match status" value="1"/>
</dbReference>
<dbReference type="AlphaFoldDB" id="A0AAV1IB26"/>
<name>A0AAV1IB26_9CHLO</name>
<evidence type="ECO:0000313" key="2">
    <source>
        <dbReference type="EMBL" id="CAK0783200.1"/>
    </source>
</evidence>
<proteinExistence type="predicted"/>
<comment type="caution">
    <text evidence="2">The sequence shown here is derived from an EMBL/GenBank/DDBJ whole genome shotgun (WGS) entry which is preliminary data.</text>
</comment>
<keyword evidence="1" id="KW-0812">Transmembrane</keyword>
<accession>A0AAV1IB26</accession>
<organism evidence="2 3">
    <name type="scientific">Coccomyxa viridis</name>
    <dbReference type="NCBI Taxonomy" id="1274662"/>
    <lineage>
        <taxon>Eukaryota</taxon>
        <taxon>Viridiplantae</taxon>
        <taxon>Chlorophyta</taxon>
        <taxon>core chlorophytes</taxon>
        <taxon>Trebouxiophyceae</taxon>
        <taxon>Trebouxiophyceae incertae sedis</taxon>
        <taxon>Coccomyxaceae</taxon>
        <taxon>Coccomyxa</taxon>
    </lineage>
</organism>
<reference evidence="2 3" key="1">
    <citation type="submission" date="2023-10" db="EMBL/GenBank/DDBJ databases">
        <authorList>
            <person name="Maclean D."/>
            <person name="Macfadyen A."/>
        </authorList>
    </citation>
    <scope>NUCLEOTIDE SEQUENCE [LARGE SCALE GENOMIC DNA]</scope>
</reference>
<sequence length="282" mass="31836">MSYVIRPAVRAHCPPRPATGPVKARKRYPLTCTKATTETLESAKTQGDDDDDEDVDIQIEGLTDDYCDDFVCTSSPAVEQTLRSLAKDLVRRKWTPVLFARDVKYRDSYRRFSSAERHKRLLHIAENVKDAKVLVTRMQMLNKGQGVISWRLRGRLGAVPIDIDFQSTFELDLITGRVTEHVDSWDTNRCGLPARLAWNASRAAWSLAETGKDLREDAGKLLGKVKGDDSGGRQENIYADPSDPTKFFQQEDSTQKDLFSFALIAALLYLVASAYYQLEQIK</sequence>